<protein>
    <submittedName>
        <fullName evidence="1">Hydrolase</fullName>
    </submittedName>
</protein>
<reference evidence="1" key="1">
    <citation type="submission" date="2020-04" db="EMBL/GenBank/DDBJ databases">
        <title>Deep metagenomics examines the oral microbiome during advanced dental caries in children, revealing novel taxa and co-occurrences with host molecules.</title>
        <authorList>
            <person name="Baker J.L."/>
            <person name="Morton J.T."/>
            <person name="Dinis M."/>
            <person name="Alvarez R."/>
            <person name="Tran N.C."/>
            <person name="Knight R."/>
            <person name="Edlund A."/>
        </authorList>
    </citation>
    <scope>NUCLEOTIDE SEQUENCE</scope>
    <source>
        <strain evidence="1">JCVI_23_bin.22</strain>
    </source>
</reference>
<dbReference type="EMBL" id="JABZYP010000035">
    <property type="protein sequence ID" value="MBF1713593.1"/>
    <property type="molecule type" value="Genomic_DNA"/>
</dbReference>
<name>A0A3R9LI72_STRIT</name>
<dbReference type="Proteomes" id="UP000721045">
    <property type="component" value="Unassembled WGS sequence"/>
</dbReference>
<proteinExistence type="predicted"/>
<dbReference type="OMA" id="IKAMAGI"/>
<dbReference type="AlphaFoldDB" id="A0A3R9LI72"/>
<dbReference type="GO" id="GO:0016787">
    <property type="term" value="F:hydrolase activity"/>
    <property type="evidence" value="ECO:0007669"/>
    <property type="project" value="UniProtKB-KW"/>
</dbReference>
<sequence>MEAEEALQGLVYGGELYRDDLNKVSFILRNYQGHLDSKSAFPVLKIGTWGGKGKHALFGDLGVKDITKTHAIEVLLQHLHAGRKDTLAFGDPKVRFSNCAICHSHYDQGHFKLAEVIDPLTGDVYDCE</sequence>
<accession>A0A3R9LI72</accession>
<evidence type="ECO:0000313" key="2">
    <source>
        <dbReference type="Proteomes" id="UP000721045"/>
    </source>
</evidence>
<evidence type="ECO:0000313" key="1">
    <source>
        <dbReference type="EMBL" id="MBF1713593.1"/>
    </source>
</evidence>
<gene>
    <name evidence="1" type="ORF">HXO88_07685</name>
</gene>
<comment type="caution">
    <text evidence="1">The sequence shown here is derived from an EMBL/GenBank/DDBJ whole genome shotgun (WGS) entry which is preliminary data.</text>
</comment>
<organism evidence="1 2">
    <name type="scientific">Streptococcus intermedius</name>
    <dbReference type="NCBI Taxonomy" id="1338"/>
    <lineage>
        <taxon>Bacteria</taxon>
        <taxon>Bacillati</taxon>
        <taxon>Bacillota</taxon>
        <taxon>Bacilli</taxon>
        <taxon>Lactobacillales</taxon>
        <taxon>Streptococcaceae</taxon>
        <taxon>Streptococcus</taxon>
        <taxon>Streptococcus anginosus group</taxon>
    </lineage>
</organism>
<keyword evidence="1" id="KW-0378">Hydrolase</keyword>